<dbReference type="Proteomes" id="UP000004080">
    <property type="component" value="Unassembled WGS sequence"/>
</dbReference>
<reference evidence="2 3" key="1">
    <citation type="journal article" date="2012" name="J. Bacteriol.">
        <title>Genome of Bacillus macauensis ZFHKF-1, a Long-Chain-Forming Bacterium.</title>
        <authorList>
            <person name="Cai L."/>
            <person name="Zhang T."/>
        </authorList>
    </citation>
    <scope>NUCLEOTIDE SEQUENCE [LARGE SCALE GENOMIC DNA]</scope>
    <source>
        <strain evidence="2 3">ZFHKF-1</strain>
    </source>
</reference>
<gene>
    <name evidence="2" type="ORF">A374_07854</name>
</gene>
<evidence type="ECO:0000313" key="2">
    <source>
        <dbReference type="EMBL" id="EIT85732.1"/>
    </source>
</evidence>
<evidence type="ECO:0000256" key="1">
    <source>
        <dbReference type="SAM" id="MobiDB-lite"/>
    </source>
</evidence>
<protein>
    <submittedName>
        <fullName evidence="2">Uncharacterized protein</fullName>
    </submittedName>
</protein>
<sequence length="112" mass="12488">MHPYSRAMPPYPGPGAMPPPPQPGMYPHHPPNAPGGSYYTPYNHPLKLSTLTSVEAFVQWGIEHAGKTSYEQALREACAMAFLYGKGYPQQTAYQMVESWDVGQKMYPGDRE</sequence>
<dbReference type="RefSeq" id="WP_007201664.1">
    <property type="nucleotide sequence ID" value="NZ_AKKV01000024.1"/>
</dbReference>
<accession>I8AIY3</accession>
<evidence type="ECO:0000313" key="3">
    <source>
        <dbReference type="Proteomes" id="UP000004080"/>
    </source>
</evidence>
<feature type="compositionally biased region" description="Pro residues" evidence="1">
    <location>
        <begin position="9"/>
        <end position="32"/>
    </location>
</feature>
<organism evidence="2 3">
    <name type="scientific">Fictibacillus macauensis ZFHKF-1</name>
    <dbReference type="NCBI Taxonomy" id="1196324"/>
    <lineage>
        <taxon>Bacteria</taxon>
        <taxon>Bacillati</taxon>
        <taxon>Bacillota</taxon>
        <taxon>Bacilli</taxon>
        <taxon>Bacillales</taxon>
        <taxon>Fictibacillaceae</taxon>
        <taxon>Fictibacillus</taxon>
    </lineage>
</organism>
<dbReference type="PATRIC" id="fig|1196324.3.peg.1611"/>
<feature type="region of interest" description="Disordered" evidence="1">
    <location>
        <begin position="1"/>
        <end position="32"/>
    </location>
</feature>
<dbReference type="AlphaFoldDB" id="I8AIY3"/>
<dbReference type="STRING" id="1196324.A374_07854"/>
<keyword evidence="3" id="KW-1185">Reference proteome</keyword>
<dbReference type="EMBL" id="AKKV01000024">
    <property type="protein sequence ID" value="EIT85732.1"/>
    <property type="molecule type" value="Genomic_DNA"/>
</dbReference>
<name>I8AIY3_9BACL</name>
<dbReference type="eggNOG" id="ENOG5033G1C">
    <property type="taxonomic scope" value="Bacteria"/>
</dbReference>
<proteinExistence type="predicted"/>
<comment type="caution">
    <text evidence="2">The sequence shown here is derived from an EMBL/GenBank/DDBJ whole genome shotgun (WGS) entry which is preliminary data.</text>
</comment>